<name>A0A1I4B926_9HYPH</name>
<dbReference type="PROSITE" id="PS50949">
    <property type="entry name" value="HTH_GNTR"/>
    <property type="match status" value="1"/>
</dbReference>
<dbReference type="Gene3D" id="1.10.10.10">
    <property type="entry name" value="Winged helix-like DNA-binding domain superfamily/Winged helix DNA-binding domain"/>
    <property type="match status" value="1"/>
</dbReference>
<comment type="caution">
    <text evidence="5">The sequence shown here is derived from an EMBL/GenBank/DDBJ whole genome shotgun (WGS) entry which is preliminary data.</text>
</comment>
<keyword evidence="1" id="KW-0805">Transcription regulation</keyword>
<organism evidence="5 6">
    <name type="scientific">Pseudovibrio ascidiaceicola</name>
    <dbReference type="NCBI Taxonomy" id="285279"/>
    <lineage>
        <taxon>Bacteria</taxon>
        <taxon>Pseudomonadati</taxon>
        <taxon>Pseudomonadota</taxon>
        <taxon>Alphaproteobacteria</taxon>
        <taxon>Hyphomicrobiales</taxon>
        <taxon>Stappiaceae</taxon>
        <taxon>Pseudovibrio</taxon>
    </lineage>
</organism>
<dbReference type="GO" id="GO:0003677">
    <property type="term" value="F:DNA binding"/>
    <property type="evidence" value="ECO:0007669"/>
    <property type="project" value="UniProtKB-KW"/>
</dbReference>
<dbReference type="CDD" id="cd07377">
    <property type="entry name" value="WHTH_GntR"/>
    <property type="match status" value="1"/>
</dbReference>
<dbReference type="Pfam" id="PF07729">
    <property type="entry name" value="FCD"/>
    <property type="match status" value="1"/>
</dbReference>
<gene>
    <name evidence="5" type="ORF">SAMN04488518_107227</name>
</gene>
<dbReference type="InterPro" id="IPR000524">
    <property type="entry name" value="Tscrpt_reg_HTH_GntR"/>
</dbReference>
<dbReference type="SMART" id="SM00895">
    <property type="entry name" value="FCD"/>
    <property type="match status" value="1"/>
</dbReference>
<dbReference type="EMBL" id="FOSK01000007">
    <property type="protein sequence ID" value="SFK65348.1"/>
    <property type="molecule type" value="Genomic_DNA"/>
</dbReference>
<dbReference type="Pfam" id="PF00392">
    <property type="entry name" value="GntR"/>
    <property type="match status" value="1"/>
</dbReference>
<dbReference type="SUPFAM" id="SSF46785">
    <property type="entry name" value="Winged helix' DNA-binding domain"/>
    <property type="match status" value="1"/>
</dbReference>
<accession>A0A1I4B926</accession>
<evidence type="ECO:0000256" key="2">
    <source>
        <dbReference type="ARBA" id="ARBA00023125"/>
    </source>
</evidence>
<proteinExistence type="predicted"/>
<evidence type="ECO:0000313" key="6">
    <source>
        <dbReference type="Proteomes" id="UP000199598"/>
    </source>
</evidence>
<keyword evidence="6" id="KW-1185">Reference proteome</keyword>
<dbReference type="PANTHER" id="PTHR43537:SF45">
    <property type="entry name" value="GNTR FAMILY REGULATORY PROTEIN"/>
    <property type="match status" value="1"/>
</dbReference>
<feature type="domain" description="HTH gntR-type" evidence="4">
    <location>
        <begin position="13"/>
        <end position="80"/>
    </location>
</feature>
<evidence type="ECO:0000256" key="3">
    <source>
        <dbReference type="ARBA" id="ARBA00023163"/>
    </source>
</evidence>
<dbReference type="InterPro" id="IPR008920">
    <property type="entry name" value="TF_FadR/GntR_C"/>
</dbReference>
<reference evidence="5 6" key="1">
    <citation type="submission" date="2016-10" db="EMBL/GenBank/DDBJ databases">
        <authorList>
            <person name="Varghese N."/>
            <person name="Submissions S."/>
        </authorList>
    </citation>
    <scope>NUCLEOTIDE SEQUENCE [LARGE SCALE GENOMIC DNA]</scope>
    <source>
        <strain evidence="5 6">DSM 16392</strain>
    </source>
</reference>
<dbReference type="RefSeq" id="WP_057466041.1">
    <property type="nucleotide sequence ID" value="NZ_FOSK01000007.1"/>
</dbReference>
<evidence type="ECO:0000259" key="4">
    <source>
        <dbReference type="PROSITE" id="PS50949"/>
    </source>
</evidence>
<evidence type="ECO:0000256" key="1">
    <source>
        <dbReference type="ARBA" id="ARBA00023015"/>
    </source>
</evidence>
<dbReference type="SUPFAM" id="SSF48008">
    <property type="entry name" value="GntR ligand-binding domain-like"/>
    <property type="match status" value="1"/>
</dbReference>
<protein>
    <submittedName>
        <fullName evidence="5">DNA-binding transcriptional regulator, GntR family</fullName>
    </submittedName>
</protein>
<dbReference type="Gene3D" id="1.20.120.530">
    <property type="entry name" value="GntR ligand-binding domain-like"/>
    <property type="match status" value="1"/>
</dbReference>
<sequence>MAIEQILATHKKESLADKAYRLIEELIVNLDLAPGMALTEGDLCERTGIGRTPVREAIKRLSTEGLIVIRPRKGLFVSEIETSEYVLVLETRKPLEQLLVASAVKRATAEEREALHQCAEEILAQARAGDVKGYLRADKVFDEVLCAVSRNPFTARAVAPLQTMSRRAWSAFRGAEKLEDSAIRHHKLAEALANNDAEKAEAAAVEMMDHLTNFAVKQAEKAGDNV</sequence>
<keyword evidence="3" id="KW-0804">Transcription</keyword>
<dbReference type="Proteomes" id="UP000199598">
    <property type="component" value="Unassembled WGS sequence"/>
</dbReference>
<dbReference type="InterPro" id="IPR011711">
    <property type="entry name" value="GntR_C"/>
</dbReference>
<keyword evidence="2 5" id="KW-0238">DNA-binding</keyword>
<dbReference type="SMART" id="SM00345">
    <property type="entry name" value="HTH_GNTR"/>
    <property type="match status" value="1"/>
</dbReference>
<dbReference type="PANTHER" id="PTHR43537">
    <property type="entry name" value="TRANSCRIPTIONAL REGULATOR, GNTR FAMILY"/>
    <property type="match status" value="1"/>
</dbReference>
<evidence type="ECO:0000313" key="5">
    <source>
        <dbReference type="EMBL" id="SFK65348.1"/>
    </source>
</evidence>
<dbReference type="InterPro" id="IPR036388">
    <property type="entry name" value="WH-like_DNA-bd_sf"/>
</dbReference>
<dbReference type="InterPro" id="IPR036390">
    <property type="entry name" value="WH_DNA-bd_sf"/>
</dbReference>
<dbReference type="PRINTS" id="PR00035">
    <property type="entry name" value="HTHGNTR"/>
</dbReference>